<evidence type="ECO:0000256" key="2">
    <source>
        <dbReference type="ARBA" id="ARBA00006234"/>
    </source>
</evidence>
<evidence type="ECO:0000256" key="9">
    <source>
        <dbReference type="ARBA" id="ARBA00022842"/>
    </source>
</evidence>
<keyword evidence="5" id="KW-0479">Metal-binding</keyword>
<dbReference type="InterPro" id="IPR000719">
    <property type="entry name" value="Prot_kinase_dom"/>
</dbReference>
<dbReference type="InterPro" id="IPR017441">
    <property type="entry name" value="Protein_kinase_ATP_BS"/>
</dbReference>
<comment type="catalytic activity">
    <reaction evidence="12">
        <text>L-seryl-[tau protein] + ATP = O-phospho-L-seryl-[tau protein] + ADP + H(+)</text>
        <dbReference type="Rhea" id="RHEA:12801"/>
        <dbReference type="Rhea" id="RHEA-COMP:13701"/>
        <dbReference type="Rhea" id="RHEA-COMP:13702"/>
        <dbReference type="ChEBI" id="CHEBI:15378"/>
        <dbReference type="ChEBI" id="CHEBI:29999"/>
        <dbReference type="ChEBI" id="CHEBI:30616"/>
        <dbReference type="ChEBI" id="CHEBI:83421"/>
        <dbReference type="ChEBI" id="CHEBI:456216"/>
        <dbReference type="EC" id="2.7.11.26"/>
    </reaction>
</comment>
<evidence type="ECO:0000313" key="19">
    <source>
        <dbReference type="Proteomes" id="UP001558613"/>
    </source>
</evidence>
<keyword evidence="4" id="KW-0808">Transferase</keyword>
<feature type="compositionally biased region" description="Basic and acidic residues" evidence="16">
    <location>
        <begin position="622"/>
        <end position="638"/>
    </location>
</feature>
<evidence type="ECO:0000256" key="6">
    <source>
        <dbReference type="ARBA" id="ARBA00022741"/>
    </source>
</evidence>
<evidence type="ECO:0000256" key="5">
    <source>
        <dbReference type="ARBA" id="ARBA00022723"/>
    </source>
</evidence>
<evidence type="ECO:0000256" key="10">
    <source>
        <dbReference type="ARBA" id="ARBA00022902"/>
    </source>
</evidence>
<name>A0ABR3NMM2_9TELE</name>
<dbReference type="PANTHER" id="PTHR24346:SF36">
    <property type="entry name" value="SERINE_THREONINE-PROTEIN KINASE BRSK1 ISOFORM X1-RELATED"/>
    <property type="match status" value="1"/>
</dbReference>
<feature type="region of interest" description="Disordered" evidence="16">
    <location>
        <begin position="676"/>
        <end position="754"/>
    </location>
</feature>
<comment type="catalytic activity">
    <reaction evidence="13">
        <text>L-seryl-[protein] + ATP = O-phospho-L-seryl-[protein] + ADP + H(+)</text>
        <dbReference type="Rhea" id="RHEA:17989"/>
        <dbReference type="Rhea" id="RHEA-COMP:9863"/>
        <dbReference type="Rhea" id="RHEA-COMP:11604"/>
        <dbReference type="ChEBI" id="CHEBI:15378"/>
        <dbReference type="ChEBI" id="CHEBI:29999"/>
        <dbReference type="ChEBI" id="CHEBI:30616"/>
        <dbReference type="ChEBI" id="CHEBI:83421"/>
        <dbReference type="ChEBI" id="CHEBI:456216"/>
        <dbReference type="EC" id="2.7.11.1"/>
    </reaction>
</comment>
<keyword evidence="3" id="KW-0723">Serine/threonine-protein kinase</keyword>
<dbReference type="CDD" id="cd14340">
    <property type="entry name" value="UBA_BRSK"/>
    <property type="match status" value="1"/>
</dbReference>
<keyword evidence="19" id="KW-1185">Reference proteome</keyword>
<evidence type="ECO:0000256" key="13">
    <source>
        <dbReference type="ARBA" id="ARBA00048679"/>
    </source>
</evidence>
<evidence type="ECO:0000256" key="11">
    <source>
        <dbReference type="ARBA" id="ARBA00047899"/>
    </source>
</evidence>
<evidence type="ECO:0000256" key="12">
    <source>
        <dbReference type="ARBA" id="ARBA00048291"/>
    </source>
</evidence>
<feature type="compositionally biased region" description="Low complexity" evidence="16">
    <location>
        <begin position="456"/>
        <end position="466"/>
    </location>
</feature>
<dbReference type="Pfam" id="PF00069">
    <property type="entry name" value="Pkinase"/>
    <property type="match status" value="1"/>
</dbReference>
<dbReference type="PROSITE" id="PS00107">
    <property type="entry name" value="PROTEIN_KINASE_ATP"/>
    <property type="match status" value="1"/>
</dbReference>
<dbReference type="CDD" id="cd14081">
    <property type="entry name" value="STKc_BRSK1_2"/>
    <property type="match status" value="1"/>
</dbReference>
<dbReference type="SMART" id="SM00220">
    <property type="entry name" value="S_TKc"/>
    <property type="match status" value="1"/>
</dbReference>
<dbReference type="EMBL" id="JAYMGO010000003">
    <property type="protein sequence ID" value="KAL1278184.1"/>
    <property type="molecule type" value="Genomic_DNA"/>
</dbReference>
<keyword evidence="6 15" id="KW-0547">Nucleotide-binding</keyword>
<dbReference type="InterPro" id="IPR048622">
    <property type="entry name" value="BRSK1_2-like_UBA"/>
</dbReference>
<dbReference type="Pfam" id="PF21122">
    <property type="entry name" value="KA1_BRSK"/>
    <property type="match status" value="1"/>
</dbReference>
<feature type="domain" description="Protein kinase" evidence="17">
    <location>
        <begin position="18"/>
        <end position="269"/>
    </location>
</feature>
<evidence type="ECO:0000256" key="4">
    <source>
        <dbReference type="ARBA" id="ARBA00022679"/>
    </source>
</evidence>
<evidence type="ECO:0000256" key="14">
    <source>
        <dbReference type="ARBA" id="ARBA00048878"/>
    </source>
</evidence>
<protein>
    <recommendedName>
        <fullName evidence="17">Protein kinase domain-containing protein</fullName>
    </recommendedName>
</protein>
<feature type="compositionally biased region" description="Basic and acidic residues" evidence="16">
    <location>
        <begin position="346"/>
        <end position="365"/>
    </location>
</feature>
<dbReference type="Gene3D" id="1.10.510.10">
    <property type="entry name" value="Transferase(Phosphotransferase) domain 1"/>
    <property type="match status" value="1"/>
</dbReference>
<organism evidence="18 19">
    <name type="scientific">Cirrhinus molitorella</name>
    <name type="common">mud carp</name>
    <dbReference type="NCBI Taxonomy" id="172907"/>
    <lineage>
        <taxon>Eukaryota</taxon>
        <taxon>Metazoa</taxon>
        <taxon>Chordata</taxon>
        <taxon>Craniata</taxon>
        <taxon>Vertebrata</taxon>
        <taxon>Euteleostomi</taxon>
        <taxon>Actinopterygii</taxon>
        <taxon>Neopterygii</taxon>
        <taxon>Teleostei</taxon>
        <taxon>Ostariophysi</taxon>
        <taxon>Cypriniformes</taxon>
        <taxon>Cyprinidae</taxon>
        <taxon>Labeoninae</taxon>
        <taxon>Labeonini</taxon>
        <taxon>Cirrhinus</taxon>
    </lineage>
</organism>
<feature type="compositionally biased region" description="Basic and acidic residues" evidence="16">
    <location>
        <begin position="702"/>
        <end position="721"/>
    </location>
</feature>
<feature type="compositionally biased region" description="Gly residues" evidence="16">
    <location>
        <begin position="467"/>
        <end position="477"/>
    </location>
</feature>
<dbReference type="SUPFAM" id="SSF56112">
    <property type="entry name" value="Protein kinase-like (PK-like)"/>
    <property type="match status" value="1"/>
</dbReference>
<evidence type="ECO:0000256" key="15">
    <source>
        <dbReference type="PROSITE-ProRule" id="PRU10141"/>
    </source>
</evidence>
<keyword evidence="8 15" id="KW-0067">ATP-binding</keyword>
<evidence type="ECO:0000313" key="18">
    <source>
        <dbReference type="EMBL" id="KAL1278184.1"/>
    </source>
</evidence>
<evidence type="ECO:0000256" key="8">
    <source>
        <dbReference type="ARBA" id="ARBA00022840"/>
    </source>
</evidence>
<gene>
    <name evidence="18" type="ORF">QQF64_024857</name>
</gene>
<comment type="catalytic activity">
    <reaction evidence="11">
        <text>L-threonyl-[protein] + ATP = O-phospho-L-threonyl-[protein] + ADP + H(+)</text>
        <dbReference type="Rhea" id="RHEA:46608"/>
        <dbReference type="Rhea" id="RHEA-COMP:11060"/>
        <dbReference type="Rhea" id="RHEA-COMP:11605"/>
        <dbReference type="ChEBI" id="CHEBI:15378"/>
        <dbReference type="ChEBI" id="CHEBI:30013"/>
        <dbReference type="ChEBI" id="CHEBI:30616"/>
        <dbReference type="ChEBI" id="CHEBI:61977"/>
        <dbReference type="ChEBI" id="CHEBI:456216"/>
        <dbReference type="EC" id="2.7.11.1"/>
    </reaction>
</comment>
<dbReference type="Pfam" id="PF21115">
    <property type="entry name" value="UBA_BRSK"/>
    <property type="match status" value="1"/>
</dbReference>
<comment type="cofactor">
    <cofactor evidence="1">
        <name>Mg(2+)</name>
        <dbReference type="ChEBI" id="CHEBI:18420"/>
    </cofactor>
</comment>
<evidence type="ECO:0000256" key="16">
    <source>
        <dbReference type="SAM" id="MobiDB-lite"/>
    </source>
</evidence>
<feature type="binding site" evidence="15">
    <location>
        <position position="47"/>
    </location>
    <ligand>
        <name>ATP</name>
        <dbReference type="ChEBI" id="CHEBI:30616"/>
    </ligand>
</feature>
<sequence>MSSKELSGSQAAQYVGPYRLEKTLGKGQTGLVKLGVHCITGQKVAIKIVNREKLSESVLMKVEREIAILKLIEHPHVLKLYDVYENNKYLYLVLEHVSGGELFDYLVKKGRLTPKEARKFFRQIISALDFCHSHSICHRDLKPENLLLDEKNNIRIADFGMASLQVGDSLLETSCGSPHYACPEVIRGEKYDGRRADVWSCGVILFALLVGALPFDHDNLRQLLEKVKSGVFHMPHFIPPDCQALLRGMIEVNPEKRLTLEEIQKHPWYQGGRNEPCPEQPPPRRVCVKRILSLTDLDPDVLESMHSLGCFRDRVKLTRDLQCEEENQEKLIYYLLLDRKERYPSYEDEHLPPRNDIDPPRKRVDSPMLTRHGRCRPERKSLEVLSVTEQGSPTPPRRALDTSAHSQRSRSVSGASTGLSSSPLSSPRVTPQGSPLPTPLGTPVHHPQHPPPTPPSSSSSSSSSRAEGGGGGVGGGSMSLTPPSSPGGSGGMAASSSAHWRTRLNSFKNNLLGSPRFHRRRLQVPTSEDMSSLTPESSPELAKKSWFGNFISLEREEQIFVVIRDKPLSSIKADIVHAFLSIPSLSHSVISQTSFRAEYKSSGGPSVFQKPVKFQVDIAFSEGERERERDKEREREGRRETGIYSVTFTLLSGPSRRFKRVVETIQAQLLSTHDQPSVQALADEKNGLSSRPPSTPTRQNSRRSEGGSDRGERAERSDRGEGSSIGGSASVLQRKGSGKDKTRLLSSNGTQSQP</sequence>
<keyword evidence="10" id="KW-0524">Neurogenesis</keyword>
<keyword evidence="7" id="KW-0418">Kinase</keyword>
<feature type="region of interest" description="Disordered" evidence="16">
    <location>
        <begin position="619"/>
        <end position="638"/>
    </location>
</feature>
<comment type="caution">
    <text evidence="18">The sequence shown here is derived from an EMBL/GenBank/DDBJ whole genome shotgun (WGS) entry which is preliminary data.</text>
</comment>
<dbReference type="Proteomes" id="UP001558613">
    <property type="component" value="Unassembled WGS sequence"/>
</dbReference>
<feature type="region of interest" description="Disordered" evidence="16">
    <location>
        <begin position="346"/>
        <end position="497"/>
    </location>
</feature>
<dbReference type="PROSITE" id="PS00108">
    <property type="entry name" value="PROTEIN_KINASE_ST"/>
    <property type="match status" value="1"/>
</dbReference>
<comment type="catalytic activity">
    <reaction evidence="14">
        <text>L-threonyl-[tau protein] + ATP = O-phospho-L-threonyl-[tau protein] + ADP + H(+)</text>
        <dbReference type="Rhea" id="RHEA:53904"/>
        <dbReference type="Rhea" id="RHEA-COMP:13703"/>
        <dbReference type="Rhea" id="RHEA-COMP:13704"/>
        <dbReference type="ChEBI" id="CHEBI:15378"/>
        <dbReference type="ChEBI" id="CHEBI:30013"/>
        <dbReference type="ChEBI" id="CHEBI:30616"/>
        <dbReference type="ChEBI" id="CHEBI:61977"/>
        <dbReference type="ChEBI" id="CHEBI:456216"/>
        <dbReference type="EC" id="2.7.11.26"/>
    </reaction>
</comment>
<feature type="compositionally biased region" description="Low complexity" evidence="16">
    <location>
        <begin position="409"/>
        <end position="430"/>
    </location>
</feature>
<proteinExistence type="inferred from homology"/>
<accession>A0ABR3NMM2</accession>
<reference evidence="18 19" key="1">
    <citation type="submission" date="2023-09" db="EMBL/GenBank/DDBJ databases">
        <authorList>
            <person name="Wang M."/>
        </authorList>
    </citation>
    <scope>NUCLEOTIDE SEQUENCE [LARGE SCALE GENOMIC DNA]</scope>
    <source>
        <strain evidence="18">GT-2023</strain>
        <tissue evidence="18">Liver</tissue>
    </source>
</reference>
<dbReference type="InterPro" id="IPR011009">
    <property type="entry name" value="Kinase-like_dom_sf"/>
</dbReference>
<keyword evidence="9" id="KW-0460">Magnesium</keyword>
<evidence type="ECO:0000256" key="7">
    <source>
        <dbReference type="ARBA" id="ARBA00022777"/>
    </source>
</evidence>
<comment type="similarity">
    <text evidence="2">Belongs to the protein kinase superfamily. CAMK Ser/Thr protein kinase family. SNF1 subfamily.</text>
</comment>
<dbReference type="PANTHER" id="PTHR24346">
    <property type="entry name" value="MAP/MICROTUBULE AFFINITY-REGULATING KINASE"/>
    <property type="match status" value="1"/>
</dbReference>
<evidence type="ECO:0000256" key="3">
    <source>
        <dbReference type="ARBA" id="ARBA00022527"/>
    </source>
</evidence>
<dbReference type="PROSITE" id="PS50011">
    <property type="entry name" value="PROTEIN_KINASE_DOM"/>
    <property type="match status" value="1"/>
</dbReference>
<evidence type="ECO:0000259" key="17">
    <source>
        <dbReference type="PROSITE" id="PS50011"/>
    </source>
</evidence>
<evidence type="ECO:0000256" key="1">
    <source>
        <dbReference type="ARBA" id="ARBA00001946"/>
    </source>
</evidence>
<dbReference type="InterPro" id="IPR008271">
    <property type="entry name" value="Ser/Thr_kinase_AS"/>
</dbReference>
<feature type="compositionally biased region" description="Polar residues" evidence="16">
    <location>
        <begin position="687"/>
        <end position="699"/>
    </location>
</feature>
<feature type="compositionally biased region" description="Polar residues" evidence="16">
    <location>
        <begin position="744"/>
        <end position="754"/>
    </location>
</feature>